<dbReference type="InterPro" id="IPR006645">
    <property type="entry name" value="NGN-like_dom"/>
</dbReference>
<dbReference type="RefSeq" id="WP_227709026.1">
    <property type="nucleotide sequence ID" value="NZ_JAJEQX010000046.1"/>
</dbReference>
<evidence type="ECO:0000259" key="2">
    <source>
        <dbReference type="Pfam" id="PF02357"/>
    </source>
</evidence>
<evidence type="ECO:0000313" key="3">
    <source>
        <dbReference type="EMBL" id="MCC2256047.1"/>
    </source>
</evidence>
<dbReference type="Proteomes" id="UP001198151">
    <property type="component" value="Unassembled WGS sequence"/>
</dbReference>
<keyword evidence="1" id="KW-0804">Transcription</keyword>
<organism evidence="3 4">
    <name type="scientific">Ruminococcus turbiniformis</name>
    <dbReference type="NCBI Taxonomy" id="2881258"/>
    <lineage>
        <taxon>Bacteria</taxon>
        <taxon>Bacillati</taxon>
        <taxon>Bacillota</taxon>
        <taxon>Clostridia</taxon>
        <taxon>Eubacteriales</taxon>
        <taxon>Oscillospiraceae</taxon>
        <taxon>Ruminococcus</taxon>
    </lineage>
</organism>
<keyword evidence="4" id="KW-1185">Reference proteome</keyword>
<dbReference type="Pfam" id="PF02357">
    <property type="entry name" value="NusG"/>
    <property type="match status" value="1"/>
</dbReference>
<evidence type="ECO:0000256" key="1">
    <source>
        <dbReference type="ARBA" id="ARBA00023163"/>
    </source>
</evidence>
<reference evidence="3 4" key="1">
    <citation type="submission" date="2021-10" db="EMBL/GenBank/DDBJ databases">
        <title>Anaerobic single-cell dispensing facilitates the cultivation of human gut bacteria.</title>
        <authorList>
            <person name="Afrizal A."/>
        </authorList>
    </citation>
    <scope>NUCLEOTIDE SEQUENCE [LARGE SCALE GENOMIC DNA]</scope>
    <source>
        <strain evidence="3 4">CLA-AA-H200</strain>
    </source>
</reference>
<accession>A0ABS8G161</accession>
<sequence>MWYVIQTVTGQEEILTDMIRKIIPGEYYRECFYIRRECADREGDGWRVYQSVLFPGYIFVDTDMPEKVYYSLKGVPKLTKLLKSDEEAAREELFFLRVSGEEKEFLENIQSEGHLVRRSLVKLDEEKQIIGAEGAVGKYIDCIVKQRVRKRFVLIRQRLLGKERKILLGIRLEEDCESLQ</sequence>
<evidence type="ECO:0000313" key="4">
    <source>
        <dbReference type="Proteomes" id="UP001198151"/>
    </source>
</evidence>
<dbReference type="Gene3D" id="3.30.70.940">
    <property type="entry name" value="NusG, N-terminal domain"/>
    <property type="match status" value="1"/>
</dbReference>
<dbReference type="InterPro" id="IPR036735">
    <property type="entry name" value="NGN_dom_sf"/>
</dbReference>
<name>A0ABS8G161_9FIRM</name>
<dbReference type="EMBL" id="JAJEQX010000046">
    <property type="protein sequence ID" value="MCC2256047.1"/>
    <property type="molecule type" value="Genomic_DNA"/>
</dbReference>
<proteinExistence type="predicted"/>
<comment type="caution">
    <text evidence="3">The sequence shown here is derived from an EMBL/GenBank/DDBJ whole genome shotgun (WGS) entry which is preliminary data.</text>
</comment>
<gene>
    <name evidence="3" type="ORF">LKD70_16775</name>
</gene>
<protein>
    <recommendedName>
        <fullName evidence="2">NusG-like N-terminal domain-containing protein</fullName>
    </recommendedName>
</protein>
<feature type="domain" description="NusG-like N-terminal" evidence="2">
    <location>
        <begin position="2"/>
        <end position="87"/>
    </location>
</feature>
<dbReference type="SUPFAM" id="SSF82679">
    <property type="entry name" value="N-utilization substance G protein NusG, N-terminal domain"/>
    <property type="match status" value="1"/>
</dbReference>